<evidence type="ECO:0000313" key="2">
    <source>
        <dbReference type="Proteomes" id="UP000664578"/>
    </source>
</evidence>
<protein>
    <submittedName>
        <fullName evidence="1">Uncharacterized protein</fullName>
    </submittedName>
</protein>
<dbReference type="Proteomes" id="UP000664578">
    <property type="component" value="Unassembled WGS sequence"/>
</dbReference>
<dbReference type="GeneID" id="93681243"/>
<accession>A0A8I1SKX8</accession>
<dbReference type="EMBL" id="JAEMWV010000002">
    <property type="protein sequence ID" value="MBN8251087.1"/>
    <property type="molecule type" value="Genomic_DNA"/>
</dbReference>
<gene>
    <name evidence="1" type="ORF">JF537_05755</name>
</gene>
<dbReference type="AlphaFoldDB" id="A0A8I1SKX8"/>
<comment type="caution">
    <text evidence="1">The sequence shown here is derived from an EMBL/GenBank/DDBJ whole genome shotgun (WGS) entry which is preliminary data.</text>
</comment>
<organism evidence="1 2">
    <name type="scientific">Priestia flexa</name>
    <dbReference type="NCBI Taxonomy" id="86664"/>
    <lineage>
        <taxon>Bacteria</taxon>
        <taxon>Bacillati</taxon>
        <taxon>Bacillota</taxon>
        <taxon>Bacilli</taxon>
        <taxon>Bacillales</taxon>
        <taxon>Bacillaceae</taxon>
        <taxon>Priestia</taxon>
    </lineage>
</organism>
<name>A0A8I1SKX8_9BACI</name>
<evidence type="ECO:0000313" key="1">
    <source>
        <dbReference type="EMBL" id="MBN8251087.1"/>
    </source>
</evidence>
<reference evidence="1" key="1">
    <citation type="submission" date="2020-12" db="EMBL/GenBank/DDBJ databases">
        <title>PHA producing bacteria isolated from mangrove.</title>
        <authorList>
            <person name="Zheng W."/>
            <person name="Yu S."/>
            <person name="Huang Y."/>
        </authorList>
    </citation>
    <scope>NUCLEOTIDE SEQUENCE</scope>
    <source>
        <strain evidence="1">GN22-4</strain>
    </source>
</reference>
<dbReference type="RefSeq" id="WP_206782296.1">
    <property type="nucleotide sequence ID" value="NZ_CM125968.1"/>
</dbReference>
<proteinExistence type="predicted"/>
<sequence>MLLALNPYRGKLFSISEINTLKGICEALLEEYRKGDKQDQDIRRFAKDLRQLCIDALAKGKVICAAGD</sequence>